<comment type="similarity">
    <text evidence="1">Belongs to the histone H2B family.</text>
</comment>
<accession>A0A6P5NY25</accession>
<reference evidence="5" key="1">
    <citation type="submission" date="2025-08" db="UniProtKB">
        <authorList>
            <consortium name="RefSeq"/>
        </authorList>
    </citation>
    <scope>IDENTIFICATION</scope>
</reference>
<dbReference type="SMART" id="SM00427">
    <property type="entry name" value="H2B"/>
    <property type="match status" value="1"/>
</dbReference>
<proteinExistence type="inferred from homology"/>
<dbReference type="GO" id="GO:0000786">
    <property type="term" value="C:nucleosome"/>
    <property type="evidence" value="ECO:0007669"/>
    <property type="project" value="InterPro"/>
</dbReference>
<dbReference type="InterPro" id="IPR009072">
    <property type="entry name" value="Histone-fold"/>
</dbReference>
<dbReference type="Gene3D" id="1.10.20.10">
    <property type="entry name" value="Histone, subunit A"/>
    <property type="match status" value="1"/>
</dbReference>
<dbReference type="InterPro" id="IPR007125">
    <property type="entry name" value="H2A/H2B/H3"/>
</dbReference>
<dbReference type="Proteomes" id="UP000515126">
    <property type="component" value="Chromosome X"/>
</dbReference>
<feature type="compositionally biased region" description="Basic and acidic residues" evidence="2">
    <location>
        <begin position="37"/>
        <end position="57"/>
    </location>
</feature>
<dbReference type="GO" id="GO:0003677">
    <property type="term" value="F:DNA binding"/>
    <property type="evidence" value="ECO:0007669"/>
    <property type="project" value="InterPro"/>
</dbReference>
<gene>
    <name evidence="5" type="primary">LOC110286454</name>
</gene>
<dbReference type="Pfam" id="PF00125">
    <property type="entry name" value="Histone"/>
    <property type="match status" value="1"/>
</dbReference>
<dbReference type="GO" id="GO:0046982">
    <property type="term" value="F:protein heterodimerization activity"/>
    <property type="evidence" value="ECO:0007669"/>
    <property type="project" value="InterPro"/>
</dbReference>
<dbReference type="GeneID" id="110286454"/>
<dbReference type="RefSeq" id="XP_021008437.1">
    <property type="nucleotide sequence ID" value="XM_021152778.1"/>
</dbReference>
<evidence type="ECO:0000259" key="3">
    <source>
        <dbReference type="Pfam" id="PF00125"/>
    </source>
</evidence>
<evidence type="ECO:0000313" key="5">
    <source>
        <dbReference type="RefSeq" id="XP_021008437.1"/>
    </source>
</evidence>
<dbReference type="GO" id="GO:0030527">
    <property type="term" value="F:structural constituent of chromatin"/>
    <property type="evidence" value="ECO:0007669"/>
    <property type="project" value="InterPro"/>
</dbReference>
<feature type="region of interest" description="Disordered" evidence="2">
    <location>
        <begin position="1"/>
        <end position="127"/>
    </location>
</feature>
<feature type="compositionally biased region" description="Basic and acidic residues" evidence="2">
    <location>
        <begin position="91"/>
        <end position="104"/>
    </location>
</feature>
<organism evidence="4 5">
    <name type="scientific">Mus caroli</name>
    <name type="common">Ryukyu mouse</name>
    <name type="synonym">Ricefield mouse</name>
    <dbReference type="NCBI Taxonomy" id="10089"/>
    <lineage>
        <taxon>Eukaryota</taxon>
        <taxon>Metazoa</taxon>
        <taxon>Chordata</taxon>
        <taxon>Craniata</taxon>
        <taxon>Vertebrata</taxon>
        <taxon>Euteleostomi</taxon>
        <taxon>Mammalia</taxon>
        <taxon>Eutheria</taxon>
        <taxon>Euarchontoglires</taxon>
        <taxon>Glires</taxon>
        <taxon>Rodentia</taxon>
        <taxon>Myomorpha</taxon>
        <taxon>Muroidea</taxon>
        <taxon>Muridae</taxon>
        <taxon>Murinae</taxon>
        <taxon>Mus</taxon>
        <taxon>Mus</taxon>
    </lineage>
</organism>
<feature type="domain" description="Core Histone H2A/H2B/H3" evidence="3">
    <location>
        <begin position="127"/>
        <end position="210"/>
    </location>
</feature>
<dbReference type="SUPFAM" id="SSF47113">
    <property type="entry name" value="Histone-fold"/>
    <property type="match status" value="1"/>
</dbReference>
<evidence type="ECO:0000256" key="1">
    <source>
        <dbReference type="ARBA" id="ARBA00006846"/>
    </source>
</evidence>
<evidence type="ECO:0000256" key="2">
    <source>
        <dbReference type="SAM" id="MobiDB-lite"/>
    </source>
</evidence>
<name>A0A6P5NY25_MUSCR</name>
<dbReference type="AlphaFoldDB" id="A0A6P5NY25"/>
<dbReference type="CDD" id="cd22910">
    <property type="entry name" value="HFD_H2B"/>
    <property type="match status" value="1"/>
</dbReference>
<keyword evidence="4" id="KW-1185">Reference proteome</keyword>
<sequence>MASTTAMDVLEELSSDSSENQVQPRKPEKAKRKKDRPKKEGPEKKAKKEKQEKAKPEKKPKKKPEKEKQKGEKLETKPKKDKREKAKPKKKPEQEKPEQEKPEQETPEQETPEQEKPEVQCRRRSLHQSIREDERRARLIRRRKNSFAIYFPKVLKNIHVGLSLSQRSVNILDSFVKDMFERIASEASFLVRQARNSTINSREIQTAIRLLLPGELCRRAVAEGTMAMVRYISNK</sequence>
<dbReference type="KEGG" id="mcal:110286454"/>
<feature type="compositionally biased region" description="Basic and acidic residues" evidence="2">
    <location>
        <begin position="64"/>
        <end position="84"/>
    </location>
</feature>
<evidence type="ECO:0000313" key="4">
    <source>
        <dbReference type="Proteomes" id="UP000515126"/>
    </source>
</evidence>
<dbReference type="PRINTS" id="PR00621">
    <property type="entry name" value="HISTONEH2B"/>
</dbReference>
<protein>
    <submittedName>
        <fullName evidence="5">Histone H2B type 3-A-like</fullName>
    </submittedName>
</protein>
<dbReference type="InterPro" id="IPR000558">
    <property type="entry name" value="Histone_H2B"/>
</dbReference>
<dbReference type="PANTHER" id="PTHR23428">
    <property type="entry name" value="HISTONE H2B"/>
    <property type="match status" value="1"/>
</dbReference>